<dbReference type="GO" id="GO:0046872">
    <property type="term" value="F:metal ion binding"/>
    <property type="evidence" value="ECO:0007669"/>
    <property type="project" value="UniProtKB-KW"/>
</dbReference>
<comment type="caution">
    <text evidence="5">The sequence shown here is derived from an EMBL/GenBank/DDBJ whole genome shotgun (WGS) entry which is preliminary data.</text>
</comment>
<dbReference type="GO" id="GO:0020037">
    <property type="term" value="F:heme binding"/>
    <property type="evidence" value="ECO:0007669"/>
    <property type="project" value="InterPro"/>
</dbReference>
<evidence type="ECO:0000256" key="2">
    <source>
        <dbReference type="ARBA" id="ARBA00022729"/>
    </source>
</evidence>
<keyword evidence="1" id="KW-0479">Metal-binding</keyword>
<accession>A0A0F9TXP2</accession>
<keyword evidence="2" id="KW-0732">Signal</keyword>
<feature type="domain" description="Cytochrome c" evidence="4">
    <location>
        <begin position="41"/>
        <end position="133"/>
    </location>
</feature>
<proteinExistence type="predicted"/>
<keyword evidence="3" id="KW-0408">Iron</keyword>
<name>A0A0F9TXP2_9ZZZZ</name>
<dbReference type="PANTHER" id="PTHR44103">
    <property type="entry name" value="PROPROTEIN CONVERTASE P"/>
    <property type="match status" value="1"/>
</dbReference>
<dbReference type="GO" id="GO:0009055">
    <property type="term" value="F:electron transfer activity"/>
    <property type="evidence" value="ECO:0007669"/>
    <property type="project" value="InterPro"/>
</dbReference>
<evidence type="ECO:0000313" key="5">
    <source>
        <dbReference type="EMBL" id="KKN84084.1"/>
    </source>
</evidence>
<evidence type="ECO:0000256" key="3">
    <source>
        <dbReference type="ARBA" id="ARBA00023004"/>
    </source>
</evidence>
<dbReference type="InterPro" id="IPR013517">
    <property type="entry name" value="FG-GAP"/>
</dbReference>
<dbReference type="PROSITE" id="PS51007">
    <property type="entry name" value="CYTC"/>
    <property type="match status" value="1"/>
</dbReference>
<sequence length="533" mass="60122">MVGSNSGFMKKLVLLSILACLLFSCVGKNELKKPSPKDIPISNLSGRELAQIHCARCHAFVPPSYLSKAIWKTDVLPSMGNRLGIYNGSGQPDSIFGPPQNRVIIQKANIFPEEPLLAKADWMKLVAYYVENALDTITPPIHEKKIKIGLKHFKYKEASYNNRPPLTTLVKILPNKRGIVFGDGKDRKNVLTYLTSDLKLDYNLMLRESPINYHEKSDTLFLTTIGRNLFPNNLSHGKVHKIVYDKKKNKNINPKLLISNLQRPVAMGYGDLDNDGLEDVVACEFGDLTGKLVWYKNDGSNNYTSNILNTKPGAISAIIKDYNNDGLNDIFVLMSQGDEGIFYYENQGNGIFNEKRLLSFLPLYGSQYMELVDFNNDGFDDIIYVSGDNADKTPVLKDYHGVYIFLNDGELNFQQAYFYQQNGAYKAMPRDFDLDGDLDIAAISYFPDYRSYPEESFVYLENKGDLTFEAFSFPESTKGRWIVMDAEDMDDDGDIDIALGSNVNFLAKDDTTGLSKKWLKESPSIIILENTTK</sequence>
<dbReference type="PANTHER" id="PTHR44103:SF1">
    <property type="entry name" value="PROPROTEIN CONVERTASE P"/>
    <property type="match status" value="1"/>
</dbReference>
<dbReference type="Gene3D" id="2.130.10.130">
    <property type="entry name" value="Integrin alpha, N-terminal"/>
    <property type="match status" value="2"/>
</dbReference>
<gene>
    <name evidence="5" type="ORF">LCGC14_0292910</name>
</gene>
<dbReference type="InterPro" id="IPR009056">
    <property type="entry name" value="Cyt_c-like_dom"/>
</dbReference>
<evidence type="ECO:0000256" key="1">
    <source>
        <dbReference type="ARBA" id="ARBA00022723"/>
    </source>
</evidence>
<evidence type="ECO:0000259" key="4">
    <source>
        <dbReference type="PROSITE" id="PS51007"/>
    </source>
</evidence>
<protein>
    <recommendedName>
        <fullName evidence="4">Cytochrome c domain-containing protein</fullName>
    </recommendedName>
</protein>
<dbReference type="InterPro" id="IPR028994">
    <property type="entry name" value="Integrin_alpha_N"/>
</dbReference>
<reference evidence="5" key="1">
    <citation type="journal article" date="2015" name="Nature">
        <title>Complex archaea that bridge the gap between prokaryotes and eukaryotes.</title>
        <authorList>
            <person name="Spang A."/>
            <person name="Saw J.H."/>
            <person name="Jorgensen S.L."/>
            <person name="Zaremba-Niedzwiedzka K."/>
            <person name="Martijn J."/>
            <person name="Lind A.E."/>
            <person name="van Eijk R."/>
            <person name="Schleper C."/>
            <person name="Guy L."/>
            <person name="Ettema T.J."/>
        </authorList>
    </citation>
    <scope>NUCLEOTIDE SEQUENCE</scope>
</reference>
<organism evidence="5">
    <name type="scientific">marine sediment metagenome</name>
    <dbReference type="NCBI Taxonomy" id="412755"/>
    <lineage>
        <taxon>unclassified sequences</taxon>
        <taxon>metagenomes</taxon>
        <taxon>ecological metagenomes</taxon>
    </lineage>
</organism>
<dbReference type="AlphaFoldDB" id="A0A0F9TXP2"/>
<dbReference type="SUPFAM" id="SSF69318">
    <property type="entry name" value="Integrin alpha N-terminal domain"/>
    <property type="match status" value="1"/>
</dbReference>
<dbReference type="Pfam" id="PF13517">
    <property type="entry name" value="FG-GAP_3"/>
    <property type="match status" value="1"/>
</dbReference>
<dbReference type="EMBL" id="LAZR01000176">
    <property type="protein sequence ID" value="KKN84084.1"/>
    <property type="molecule type" value="Genomic_DNA"/>
</dbReference>